<evidence type="ECO:0000256" key="5">
    <source>
        <dbReference type="ARBA" id="ARBA00022792"/>
    </source>
</evidence>
<dbReference type="InterPro" id="IPR023395">
    <property type="entry name" value="MCP_dom_sf"/>
</dbReference>
<comment type="similarity">
    <text evidence="10">Belongs to the mitochondrial carrier (TC 2.A.29) family.</text>
</comment>
<organism evidence="12 13">
    <name type="scientific">Maudiozyma humilis</name>
    <name type="common">Sour dough yeast</name>
    <name type="synonym">Kazachstania humilis</name>
    <dbReference type="NCBI Taxonomy" id="51915"/>
    <lineage>
        <taxon>Eukaryota</taxon>
        <taxon>Fungi</taxon>
        <taxon>Dikarya</taxon>
        <taxon>Ascomycota</taxon>
        <taxon>Saccharomycotina</taxon>
        <taxon>Saccharomycetes</taxon>
        <taxon>Saccharomycetales</taxon>
        <taxon>Saccharomycetaceae</taxon>
        <taxon>Maudiozyma</taxon>
    </lineage>
</organism>
<dbReference type="PRINTS" id="PR00926">
    <property type="entry name" value="MITOCARRIER"/>
</dbReference>
<dbReference type="Pfam" id="PF00153">
    <property type="entry name" value="Mito_carr"/>
    <property type="match status" value="3"/>
</dbReference>
<dbReference type="PANTHER" id="PTHR24089">
    <property type="entry name" value="SOLUTE CARRIER FAMILY 25"/>
    <property type="match status" value="1"/>
</dbReference>
<evidence type="ECO:0000256" key="8">
    <source>
        <dbReference type="ARBA" id="ARBA00023136"/>
    </source>
</evidence>
<evidence type="ECO:0000256" key="11">
    <source>
        <dbReference type="SAM" id="MobiDB-lite"/>
    </source>
</evidence>
<keyword evidence="8 9" id="KW-0472">Membrane</keyword>
<dbReference type="GO" id="GO:0055085">
    <property type="term" value="P:transmembrane transport"/>
    <property type="evidence" value="ECO:0007669"/>
    <property type="project" value="InterPro"/>
</dbReference>
<feature type="compositionally biased region" description="Pro residues" evidence="11">
    <location>
        <begin position="82"/>
        <end position="95"/>
    </location>
</feature>
<evidence type="ECO:0000313" key="13">
    <source>
        <dbReference type="Proteomes" id="UP001377567"/>
    </source>
</evidence>
<protein>
    <submittedName>
        <fullName evidence="12">Thiamine transporter</fullName>
    </submittedName>
</protein>
<comment type="caution">
    <text evidence="12">The sequence shown here is derived from an EMBL/GenBank/DDBJ whole genome shotgun (WGS) entry which is preliminary data.</text>
</comment>
<evidence type="ECO:0000256" key="6">
    <source>
        <dbReference type="ARBA" id="ARBA00022989"/>
    </source>
</evidence>
<evidence type="ECO:0000256" key="9">
    <source>
        <dbReference type="PROSITE-ProRule" id="PRU00282"/>
    </source>
</evidence>
<dbReference type="EMBL" id="BTGD01000001">
    <property type="protein sequence ID" value="GMM54310.1"/>
    <property type="molecule type" value="Genomic_DNA"/>
</dbReference>
<gene>
    <name evidence="12" type="ORF">DAKH74_009260</name>
</gene>
<feature type="region of interest" description="Disordered" evidence="11">
    <location>
        <begin position="1"/>
        <end position="36"/>
    </location>
</feature>
<feature type="repeat" description="Solcar" evidence="9">
    <location>
        <begin position="164"/>
        <end position="249"/>
    </location>
</feature>
<feature type="repeat" description="Solcar" evidence="9">
    <location>
        <begin position="270"/>
        <end position="386"/>
    </location>
</feature>
<keyword evidence="13" id="KW-1185">Reference proteome</keyword>
<reference evidence="12 13" key="1">
    <citation type="journal article" date="2023" name="Elife">
        <title>Identification of key yeast species and microbe-microbe interactions impacting larval growth of Drosophila in the wild.</title>
        <authorList>
            <person name="Mure A."/>
            <person name="Sugiura Y."/>
            <person name="Maeda R."/>
            <person name="Honda K."/>
            <person name="Sakurai N."/>
            <person name="Takahashi Y."/>
            <person name="Watada M."/>
            <person name="Katoh T."/>
            <person name="Gotoh A."/>
            <person name="Gotoh Y."/>
            <person name="Taniguchi I."/>
            <person name="Nakamura K."/>
            <person name="Hayashi T."/>
            <person name="Katayama T."/>
            <person name="Uemura T."/>
            <person name="Hattori Y."/>
        </authorList>
    </citation>
    <scope>NUCLEOTIDE SEQUENCE [LARGE SCALE GENOMIC DNA]</scope>
    <source>
        <strain evidence="12 13">KH-74</strain>
    </source>
</reference>
<dbReference type="GO" id="GO:0005743">
    <property type="term" value="C:mitochondrial inner membrane"/>
    <property type="evidence" value="ECO:0007669"/>
    <property type="project" value="UniProtKB-SubCell"/>
</dbReference>
<dbReference type="Proteomes" id="UP001377567">
    <property type="component" value="Unassembled WGS sequence"/>
</dbReference>
<evidence type="ECO:0000256" key="2">
    <source>
        <dbReference type="ARBA" id="ARBA00022448"/>
    </source>
</evidence>
<evidence type="ECO:0000256" key="1">
    <source>
        <dbReference type="ARBA" id="ARBA00004448"/>
    </source>
</evidence>
<dbReference type="SUPFAM" id="SSF103506">
    <property type="entry name" value="Mitochondrial carrier"/>
    <property type="match status" value="1"/>
</dbReference>
<feature type="repeat" description="Solcar" evidence="9">
    <location>
        <begin position="31"/>
        <end position="156"/>
    </location>
</feature>
<accession>A0AAV5RRZ8</accession>
<keyword evidence="2 10" id="KW-0813">Transport</keyword>
<dbReference type="InterPro" id="IPR002067">
    <property type="entry name" value="MCP"/>
</dbReference>
<sequence length="395" mass="41627">MSTHTDSNGTDSSTNAPAAAPHDYLRKGEPPSPHTSALAGALAGLISRNAIAPIDTVKIRLQVRPVLRKARAHPSGEGAAPAQPPKTIPQRPPKTIPQHTARPLARAWRSAALSECRQILQHEGPRAFWKGNVPGSAMYVVYNAVQFASYSYCNAALAPYTGGSQKLHSAACGAVAGCAAAVASYPCDVLRTRFAANSGPRLLGLAEGVRAVWRHEGPLGFFRGSATACCSVGLATGLIFGTYESVRILAEEGAARSQAGAGAGGYAPAAYTALGHLASPLSGLVSKLATFPLDTVRRRIVLKDSAQLHLVARGPESAAVQEYLGRHARVESRLHVPELGAFWRVAAQLWRHEGPAALYRGLSMALLKSVPSTAVTLWSYEWLMRGLSRGPSVAA</sequence>
<evidence type="ECO:0000256" key="7">
    <source>
        <dbReference type="ARBA" id="ARBA00023128"/>
    </source>
</evidence>
<keyword evidence="4" id="KW-0677">Repeat</keyword>
<evidence type="ECO:0000256" key="10">
    <source>
        <dbReference type="RuleBase" id="RU000488"/>
    </source>
</evidence>
<name>A0AAV5RRZ8_MAUHU</name>
<keyword evidence="7" id="KW-0496">Mitochondrion</keyword>
<evidence type="ECO:0000313" key="12">
    <source>
        <dbReference type="EMBL" id="GMM54310.1"/>
    </source>
</evidence>
<keyword evidence="5" id="KW-0999">Mitochondrion inner membrane</keyword>
<keyword evidence="3 9" id="KW-0812">Transmembrane</keyword>
<dbReference type="InterPro" id="IPR018108">
    <property type="entry name" value="MCP_transmembrane"/>
</dbReference>
<feature type="region of interest" description="Disordered" evidence="11">
    <location>
        <begin position="68"/>
        <end position="102"/>
    </location>
</feature>
<dbReference type="AlphaFoldDB" id="A0AAV5RRZ8"/>
<dbReference type="Gene3D" id="1.50.40.10">
    <property type="entry name" value="Mitochondrial carrier domain"/>
    <property type="match status" value="1"/>
</dbReference>
<dbReference type="PROSITE" id="PS50920">
    <property type="entry name" value="SOLCAR"/>
    <property type="match status" value="3"/>
</dbReference>
<proteinExistence type="inferred from homology"/>
<feature type="compositionally biased region" description="Polar residues" evidence="11">
    <location>
        <begin position="1"/>
        <end position="16"/>
    </location>
</feature>
<evidence type="ECO:0000256" key="4">
    <source>
        <dbReference type="ARBA" id="ARBA00022737"/>
    </source>
</evidence>
<keyword evidence="6" id="KW-1133">Transmembrane helix</keyword>
<evidence type="ECO:0000256" key="3">
    <source>
        <dbReference type="ARBA" id="ARBA00022692"/>
    </source>
</evidence>
<comment type="subcellular location">
    <subcellularLocation>
        <location evidence="1">Mitochondrion inner membrane</location>
        <topology evidence="1">Multi-pass membrane protein</topology>
    </subcellularLocation>
</comment>